<proteinExistence type="inferred from homology"/>
<dbReference type="InterPro" id="IPR004089">
    <property type="entry name" value="MCPsignal_dom"/>
</dbReference>
<evidence type="ECO:0000256" key="5">
    <source>
        <dbReference type="ARBA" id="ARBA00022989"/>
    </source>
</evidence>
<dbReference type="SMART" id="SM00283">
    <property type="entry name" value="MA"/>
    <property type="match status" value="1"/>
</dbReference>
<evidence type="ECO:0000256" key="9">
    <source>
        <dbReference type="PROSITE-ProRule" id="PRU00284"/>
    </source>
</evidence>
<dbReference type="PANTHER" id="PTHR32089:SF112">
    <property type="entry name" value="LYSOZYME-LIKE PROTEIN-RELATED"/>
    <property type="match status" value="1"/>
</dbReference>
<evidence type="ECO:0000259" key="12">
    <source>
        <dbReference type="PROSITE" id="PS50885"/>
    </source>
</evidence>
<evidence type="ECO:0000256" key="10">
    <source>
        <dbReference type="SAM" id="Phobius"/>
    </source>
</evidence>
<dbReference type="SUPFAM" id="SSF58104">
    <property type="entry name" value="Methyl-accepting chemotaxis protein (MCP) signaling domain"/>
    <property type="match status" value="1"/>
</dbReference>
<dbReference type="Pfam" id="PF00015">
    <property type="entry name" value="MCPsignal"/>
    <property type="match status" value="1"/>
</dbReference>
<keyword evidence="3" id="KW-0145">Chemotaxis</keyword>
<dbReference type="PROSITE" id="PS50111">
    <property type="entry name" value="CHEMOTAXIS_TRANSDUC_2"/>
    <property type="match status" value="1"/>
</dbReference>
<dbReference type="GO" id="GO:0007165">
    <property type="term" value="P:signal transduction"/>
    <property type="evidence" value="ECO:0007669"/>
    <property type="project" value="UniProtKB-KW"/>
</dbReference>
<dbReference type="PROSITE" id="PS50885">
    <property type="entry name" value="HAMP"/>
    <property type="match status" value="1"/>
</dbReference>
<evidence type="ECO:0000256" key="3">
    <source>
        <dbReference type="ARBA" id="ARBA00022500"/>
    </source>
</evidence>
<evidence type="ECO:0000256" key="6">
    <source>
        <dbReference type="ARBA" id="ARBA00023136"/>
    </source>
</evidence>
<evidence type="ECO:0000259" key="11">
    <source>
        <dbReference type="PROSITE" id="PS50111"/>
    </source>
</evidence>
<feature type="domain" description="HAMP" evidence="12">
    <location>
        <begin position="288"/>
        <end position="340"/>
    </location>
</feature>
<keyword evidence="4 10" id="KW-0812">Transmembrane</keyword>
<feature type="domain" description="Methyl-accepting transducer" evidence="11">
    <location>
        <begin position="373"/>
        <end position="609"/>
    </location>
</feature>
<comment type="similarity">
    <text evidence="8">Belongs to the methyl-accepting chemotaxis (MCP) protein family.</text>
</comment>
<evidence type="ECO:0000256" key="4">
    <source>
        <dbReference type="ARBA" id="ARBA00022692"/>
    </source>
</evidence>
<evidence type="ECO:0000256" key="8">
    <source>
        <dbReference type="ARBA" id="ARBA00029447"/>
    </source>
</evidence>
<dbReference type="SMART" id="SM00304">
    <property type="entry name" value="HAMP"/>
    <property type="match status" value="2"/>
</dbReference>
<organism evidence="13 14">
    <name type="scientific">Candidatus Magnetoglobus multicellularis str. Araruama</name>
    <dbReference type="NCBI Taxonomy" id="890399"/>
    <lineage>
        <taxon>Bacteria</taxon>
        <taxon>Pseudomonadati</taxon>
        <taxon>Thermodesulfobacteriota</taxon>
        <taxon>Desulfobacteria</taxon>
        <taxon>Desulfobacterales</taxon>
        <taxon>Desulfobacteraceae</taxon>
        <taxon>Candidatus Magnetoglobus</taxon>
    </lineage>
</organism>
<comment type="caution">
    <text evidence="13">The sequence shown here is derived from an EMBL/GenBank/DDBJ whole genome shotgun (WGS) entry which is preliminary data.</text>
</comment>
<dbReference type="CDD" id="cd12912">
    <property type="entry name" value="PDC2_MCP_like"/>
    <property type="match status" value="1"/>
</dbReference>
<evidence type="ECO:0000256" key="1">
    <source>
        <dbReference type="ARBA" id="ARBA00004651"/>
    </source>
</evidence>
<dbReference type="InterPro" id="IPR003660">
    <property type="entry name" value="HAMP_dom"/>
</dbReference>
<accession>A0A1V1P1V2</accession>
<keyword evidence="5 10" id="KW-1133">Transmembrane helix</keyword>
<keyword evidence="2" id="KW-1003">Cell membrane</keyword>
<dbReference type="GO" id="GO:0006935">
    <property type="term" value="P:chemotaxis"/>
    <property type="evidence" value="ECO:0007669"/>
    <property type="project" value="UniProtKB-KW"/>
</dbReference>
<protein>
    <submittedName>
        <fullName evidence="13">Methyl-accepting chemotaxis protein</fullName>
    </submittedName>
</protein>
<comment type="subcellular location">
    <subcellularLocation>
        <location evidence="1">Cell membrane</location>
        <topology evidence="1">Multi-pass membrane protein</topology>
    </subcellularLocation>
</comment>
<dbReference type="CDD" id="cd06225">
    <property type="entry name" value="HAMP"/>
    <property type="match status" value="1"/>
</dbReference>
<dbReference type="PANTHER" id="PTHR32089">
    <property type="entry name" value="METHYL-ACCEPTING CHEMOTAXIS PROTEIN MCPB"/>
    <property type="match status" value="1"/>
</dbReference>
<dbReference type="Gene3D" id="1.10.287.950">
    <property type="entry name" value="Methyl-accepting chemotaxis protein"/>
    <property type="match status" value="1"/>
</dbReference>
<dbReference type="GO" id="GO:0005886">
    <property type="term" value="C:plasma membrane"/>
    <property type="evidence" value="ECO:0007669"/>
    <property type="project" value="UniProtKB-SubCell"/>
</dbReference>
<dbReference type="Gene3D" id="6.10.340.10">
    <property type="match status" value="1"/>
</dbReference>
<name>A0A1V1P1V2_9BACT</name>
<dbReference type="Proteomes" id="UP000189670">
    <property type="component" value="Unassembled WGS sequence"/>
</dbReference>
<gene>
    <name evidence="13" type="ORF">OMM_04347</name>
</gene>
<sequence>MNGRRMYTTYAYYPDRDWIICLNGFLDEIIQEEIERSIGLLQKELNNAYLTSKETIEQKDCYTINKICFTDASGKTHIALQNGKFESSLPKIHDKPWFESSLHTEKGSVAHPGIFLSDDKSTIEMILCSPVYIDGSCKGLVTLHLDWQAISKVIAEYHYGRTGFSFLVNDQGIVVSHPRYSIVDPVNFSNIKYGRLSIIVNDYMLKGQSGQDRYSFKNKDYLINFLPFQIADRQYTLSATVPVDEFLFVANRIRKNAEHAFGIILRIIILVIIFCVAAASGFGIFLSQWLTKPIDQVVIFAEQVSHGDLSKTLKQQSNGEIGKLLSAINIMVVSFRKIVSDVKNKGRRLSQSSEEMVCAAGQLTENSEKMSQQADSVAVTSQQMSNNIDSIAMSMEQISGRISKVSNTTEQVSTNVNSIALSVDNMSKSMSNIAQNARLGSNIASEALSKANTAENTMNLLKASADEIGGVTDLIKRLAYKTNLLALNASIEAAAAGDAGQEFAVVADAIQNFAIQSNQAAEDIAMRISGVQTNTEDAINVILEISQIIDRMNNAAKTILSAVEEQTRAADNLSHNANEADSRSKAISEAMIDLAHAANSVSVNIAQIAKGAKNVSENNHHVSAAASDSNLEIQRVNSSANDLDRLATELHVLVQAYETESKE</sequence>
<dbReference type="EMBL" id="ATBP01000829">
    <property type="protein sequence ID" value="ETR68800.1"/>
    <property type="molecule type" value="Genomic_DNA"/>
</dbReference>
<keyword evidence="6 10" id="KW-0472">Membrane</keyword>
<feature type="transmembrane region" description="Helical" evidence="10">
    <location>
        <begin position="263"/>
        <end position="286"/>
    </location>
</feature>
<dbReference type="Gene3D" id="3.30.450.20">
    <property type="entry name" value="PAS domain"/>
    <property type="match status" value="1"/>
</dbReference>
<dbReference type="Pfam" id="PF02743">
    <property type="entry name" value="dCache_1"/>
    <property type="match status" value="1"/>
</dbReference>
<dbReference type="InterPro" id="IPR033479">
    <property type="entry name" value="dCache_1"/>
</dbReference>
<dbReference type="Pfam" id="PF00672">
    <property type="entry name" value="HAMP"/>
    <property type="match status" value="1"/>
</dbReference>
<keyword evidence="7 9" id="KW-0807">Transducer</keyword>
<evidence type="ECO:0000256" key="2">
    <source>
        <dbReference type="ARBA" id="ARBA00022475"/>
    </source>
</evidence>
<dbReference type="AlphaFoldDB" id="A0A1V1P1V2"/>
<evidence type="ECO:0000313" key="13">
    <source>
        <dbReference type="EMBL" id="ETR68800.1"/>
    </source>
</evidence>
<evidence type="ECO:0000256" key="7">
    <source>
        <dbReference type="ARBA" id="ARBA00023224"/>
    </source>
</evidence>
<evidence type="ECO:0000313" key="14">
    <source>
        <dbReference type="Proteomes" id="UP000189670"/>
    </source>
</evidence>
<reference evidence="14" key="1">
    <citation type="submission" date="2012-11" db="EMBL/GenBank/DDBJ databases">
        <authorList>
            <person name="Lucero-Rivera Y.E."/>
            <person name="Tovar-Ramirez D."/>
        </authorList>
    </citation>
    <scope>NUCLEOTIDE SEQUENCE [LARGE SCALE GENOMIC DNA]</scope>
    <source>
        <strain evidence="14">Araruama</strain>
    </source>
</reference>